<feature type="compositionally biased region" description="Basic and acidic residues" evidence="1">
    <location>
        <begin position="93"/>
        <end position="109"/>
    </location>
</feature>
<comment type="caution">
    <text evidence="2">The sequence shown here is derived from an EMBL/GenBank/DDBJ whole genome shotgun (WGS) entry which is preliminary data.</text>
</comment>
<feature type="compositionally biased region" description="Basic residues" evidence="1">
    <location>
        <begin position="1"/>
        <end position="11"/>
    </location>
</feature>
<protein>
    <recommendedName>
        <fullName evidence="4">Antisense of depressing factor protein 1</fullName>
    </recommendedName>
</protein>
<feature type="region of interest" description="Disordered" evidence="1">
    <location>
        <begin position="1"/>
        <end position="46"/>
    </location>
</feature>
<evidence type="ECO:0000256" key="1">
    <source>
        <dbReference type="SAM" id="MobiDB-lite"/>
    </source>
</evidence>
<name>A0ABR4NYI7_9SACH</name>
<evidence type="ECO:0000313" key="2">
    <source>
        <dbReference type="EMBL" id="KAL3234238.1"/>
    </source>
</evidence>
<accession>A0ABR4NYI7</accession>
<organism evidence="2 3">
    <name type="scientific">Nakaseomyces bracarensis</name>
    <dbReference type="NCBI Taxonomy" id="273131"/>
    <lineage>
        <taxon>Eukaryota</taxon>
        <taxon>Fungi</taxon>
        <taxon>Dikarya</taxon>
        <taxon>Ascomycota</taxon>
        <taxon>Saccharomycotina</taxon>
        <taxon>Saccharomycetes</taxon>
        <taxon>Saccharomycetales</taxon>
        <taxon>Saccharomycetaceae</taxon>
        <taxon>Nakaseomyces</taxon>
    </lineage>
</organism>
<dbReference type="Proteomes" id="UP001623330">
    <property type="component" value="Unassembled WGS sequence"/>
</dbReference>
<proteinExistence type="predicted"/>
<reference evidence="2 3" key="1">
    <citation type="submission" date="2024-05" db="EMBL/GenBank/DDBJ databases">
        <title>Long read based assembly of the Candida bracarensis genome reveals expanded adhesin content.</title>
        <authorList>
            <person name="Marcet-Houben M."/>
            <person name="Ksiezopolska E."/>
            <person name="Gabaldon T."/>
        </authorList>
    </citation>
    <scope>NUCLEOTIDE SEQUENCE [LARGE SCALE GENOMIC DNA]</scope>
    <source>
        <strain evidence="2 3">CBM6</strain>
    </source>
</reference>
<gene>
    <name evidence="2" type="ORF">RNJ44_03000</name>
</gene>
<feature type="compositionally biased region" description="Polar residues" evidence="1">
    <location>
        <begin position="30"/>
        <end position="40"/>
    </location>
</feature>
<evidence type="ECO:0000313" key="3">
    <source>
        <dbReference type="Proteomes" id="UP001623330"/>
    </source>
</evidence>
<feature type="region of interest" description="Disordered" evidence="1">
    <location>
        <begin position="93"/>
        <end position="113"/>
    </location>
</feature>
<evidence type="ECO:0008006" key="4">
    <source>
        <dbReference type="Google" id="ProtNLM"/>
    </source>
</evidence>
<keyword evidence="3" id="KW-1185">Reference proteome</keyword>
<dbReference type="EMBL" id="JBEVYD010000003">
    <property type="protein sequence ID" value="KAL3234238.1"/>
    <property type="molecule type" value="Genomic_DNA"/>
</dbReference>
<sequence length="124" mass="14064">MSKKQSTKKTGKSFSSRGKTDSKGKVNAKATHQNGKISASQRKKTKMQVAKINAGVNDFNVIQELGHMDPEPTQREEDKKALNIEKLIEDEKRDKKVREQIESEQKETNNDMLKQLELMSGFSL</sequence>